<comment type="caution">
    <text evidence="1">The sequence shown here is derived from an EMBL/GenBank/DDBJ whole genome shotgun (WGS) entry which is preliminary data.</text>
</comment>
<organism evidence="1 2">
    <name type="scientific">Actinomadura fulvescens</name>
    <dbReference type="NCBI Taxonomy" id="46160"/>
    <lineage>
        <taxon>Bacteria</taxon>
        <taxon>Bacillati</taxon>
        <taxon>Actinomycetota</taxon>
        <taxon>Actinomycetes</taxon>
        <taxon>Streptosporangiales</taxon>
        <taxon>Thermomonosporaceae</taxon>
        <taxon>Actinomadura</taxon>
    </lineage>
</organism>
<protein>
    <submittedName>
        <fullName evidence="1">Uncharacterized protein</fullName>
    </submittedName>
</protein>
<accession>A0ABN3PEN0</accession>
<evidence type="ECO:0000313" key="2">
    <source>
        <dbReference type="Proteomes" id="UP001501509"/>
    </source>
</evidence>
<gene>
    <name evidence="1" type="ORF">GCM10010411_13300</name>
</gene>
<dbReference type="EMBL" id="BAAATD010000001">
    <property type="protein sequence ID" value="GAA2581937.1"/>
    <property type="molecule type" value="Genomic_DNA"/>
</dbReference>
<proteinExistence type="predicted"/>
<keyword evidence="2" id="KW-1185">Reference proteome</keyword>
<reference evidence="1 2" key="1">
    <citation type="journal article" date="2019" name="Int. J. Syst. Evol. Microbiol.">
        <title>The Global Catalogue of Microorganisms (GCM) 10K type strain sequencing project: providing services to taxonomists for standard genome sequencing and annotation.</title>
        <authorList>
            <consortium name="The Broad Institute Genomics Platform"/>
            <consortium name="The Broad Institute Genome Sequencing Center for Infectious Disease"/>
            <person name="Wu L."/>
            <person name="Ma J."/>
        </authorList>
    </citation>
    <scope>NUCLEOTIDE SEQUENCE [LARGE SCALE GENOMIC DNA]</scope>
    <source>
        <strain evidence="1 2">JCM 6833</strain>
    </source>
</reference>
<sequence>MALAWALGFVPLKQYAGRRSPQALQNPRAGIGVHAVAQVRQCRVGDPIALTAATAITAHATTAAALAHGSGAQTATGTFYYTSPDSGPLEIEDPDNGECRLLLQGATDARNSTDNVAIGVVALVHRVRRANWAAL</sequence>
<evidence type="ECO:0000313" key="1">
    <source>
        <dbReference type="EMBL" id="GAA2581937.1"/>
    </source>
</evidence>
<dbReference type="Proteomes" id="UP001501509">
    <property type="component" value="Unassembled WGS sequence"/>
</dbReference>
<name>A0ABN3PEN0_9ACTN</name>